<proteinExistence type="predicted"/>
<dbReference type="RefSeq" id="WP_096407715.1">
    <property type="nucleotide sequence ID" value="NZ_AP017372.2"/>
</dbReference>
<dbReference type="KEGG" id="hhk:HH1059_04200"/>
<dbReference type="EMBL" id="AP017372">
    <property type="protein sequence ID" value="BBE10989.1"/>
    <property type="molecule type" value="Genomic_DNA"/>
</dbReference>
<accession>A0A2Z6EZG7</accession>
<keyword evidence="2" id="KW-1185">Reference proteome</keyword>
<dbReference type="Proteomes" id="UP000218890">
    <property type="component" value="Chromosome"/>
</dbReference>
<name>A0A2Z6EZG7_HALHR</name>
<evidence type="ECO:0000313" key="1">
    <source>
        <dbReference type="EMBL" id="BBE10989.1"/>
    </source>
</evidence>
<organism evidence="1 2">
    <name type="scientific">Halorhodospira halochloris</name>
    <name type="common">Ectothiorhodospira halochloris</name>
    <dbReference type="NCBI Taxonomy" id="1052"/>
    <lineage>
        <taxon>Bacteria</taxon>
        <taxon>Pseudomonadati</taxon>
        <taxon>Pseudomonadota</taxon>
        <taxon>Gammaproteobacteria</taxon>
        <taxon>Chromatiales</taxon>
        <taxon>Ectothiorhodospiraceae</taxon>
        <taxon>Halorhodospira</taxon>
    </lineage>
</organism>
<gene>
    <name evidence="1" type="ORF">HH1059_04200</name>
</gene>
<evidence type="ECO:0000313" key="2">
    <source>
        <dbReference type="Proteomes" id="UP000218890"/>
    </source>
</evidence>
<sequence length="247" mass="28310">MKRIEFIGVAGTGKSSIITLVDFDSSLCVKYDEMRNFLIERQIKNPDRWYLKALAKFGNERACSVVSRYVIKKKKTSFLDSYHALERLTISRFPNLKPSNIKSNAFFKHFFWLLQAEEARVEHLPVLDEGLLGAVENDANTIKELSQSLLGLVHVDTDAHTLRTSLLGRMKEGNKKGPKNLPSLPENEAVDILEKALEKNRRKARLTETFGVPTLTVNYHKEPRRTVNRVEEFISTVAHKHTIRSIY</sequence>
<reference evidence="1" key="1">
    <citation type="submission" date="2016-02" db="EMBL/GenBank/DDBJ databases">
        <title>Halorhodospira halochloris DSM-1059 complete genome, version 2.</title>
        <authorList>
            <person name="Tsukatani Y."/>
        </authorList>
    </citation>
    <scope>NUCLEOTIDE SEQUENCE</scope>
    <source>
        <strain evidence="1">DSM 1059</strain>
    </source>
</reference>
<protein>
    <submittedName>
        <fullName evidence="1">Uncharacterized protein</fullName>
    </submittedName>
</protein>
<dbReference type="AlphaFoldDB" id="A0A2Z6EZG7"/>